<gene>
    <name evidence="9" type="ORF">IWT30_02302</name>
</gene>
<dbReference type="InterPro" id="IPR050979">
    <property type="entry name" value="LD-transpeptidase"/>
</dbReference>
<feature type="active site" description="Proton donor/acceptor" evidence="6">
    <location>
        <position position="415"/>
    </location>
</feature>
<name>A0A1Z5IF58_9LACO</name>
<keyword evidence="3 6" id="KW-0133">Cell shape</keyword>
<evidence type="ECO:0000256" key="6">
    <source>
        <dbReference type="PROSITE-ProRule" id="PRU01373"/>
    </source>
</evidence>
<feature type="transmembrane region" description="Helical" evidence="7">
    <location>
        <begin position="7"/>
        <end position="24"/>
    </location>
</feature>
<dbReference type="GO" id="GO:0005576">
    <property type="term" value="C:extracellular region"/>
    <property type="evidence" value="ECO:0007669"/>
    <property type="project" value="TreeGrafter"/>
</dbReference>
<dbReference type="GO" id="GO:0016740">
    <property type="term" value="F:transferase activity"/>
    <property type="evidence" value="ECO:0007669"/>
    <property type="project" value="UniProtKB-KW"/>
</dbReference>
<proteinExistence type="predicted"/>
<evidence type="ECO:0000256" key="2">
    <source>
        <dbReference type="ARBA" id="ARBA00022679"/>
    </source>
</evidence>
<dbReference type="PANTHER" id="PTHR30582">
    <property type="entry name" value="L,D-TRANSPEPTIDASE"/>
    <property type="match status" value="1"/>
</dbReference>
<dbReference type="GO" id="GO:0071555">
    <property type="term" value="P:cell wall organization"/>
    <property type="evidence" value="ECO:0007669"/>
    <property type="project" value="UniProtKB-UniRule"/>
</dbReference>
<evidence type="ECO:0000313" key="9">
    <source>
        <dbReference type="EMBL" id="GAX00316.1"/>
    </source>
</evidence>
<feature type="domain" description="L,D-TPase catalytic" evidence="8">
    <location>
        <begin position="336"/>
        <end position="460"/>
    </location>
</feature>
<dbReference type="SUPFAM" id="SSF143985">
    <property type="entry name" value="L,D-transpeptidase pre-catalytic domain-like"/>
    <property type="match status" value="1"/>
</dbReference>
<dbReference type="CDD" id="cd16913">
    <property type="entry name" value="YkuD_like"/>
    <property type="match status" value="1"/>
</dbReference>
<dbReference type="InterPro" id="IPR005490">
    <property type="entry name" value="LD_TPept_cat_dom"/>
</dbReference>
<dbReference type="RefSeq" id="WP_089110077.1">
    <property type="nucleotide sequence ID" value="NZ_BCMF01000016.1"/>
</dbReference>
<dbReference type="InterPro" id="IPR038063">
    <property type="entry name" value="Transpep_catalytic_dom"/>
</dbReference>
<dbReference type="OrthoDB" id="3176960at2"/>
<keyword evidence="5 6" id="KW-0961">Cell wall biogenesis/degradation</keyword>
<feature type="active site" description="Nucleophile" evidence="6">
    <location>
        <position position="436"/>
    </location>
</feature>
<evidence type="ECO:0000313" key="10">
    <source>
        <dbReference type="Proteomes" id="UP000198374"/>
    </source>
</evidence>
<dbReference type="InterPro" id="IPR038054">
    <property type="entry name" value="LD_TPept-like_central_sf"/>
</dbReference>
<keyword evidence="10" id="KW-1185">Reference proteome</keyword>
<reference evidence="9 10" key="1">
    <citation type="submission" date="2015-11" db="EMBL/GenBank/DDBJ databases">
        <title>Draft genome sequences of new species of the genus Lactobacillus isolated from orchardgrass silage.</title>
        <authorList>
            <person name="Tohno M."/>
            <person name="Tanizawa Y."/>
            <person name="Arita M."/>
        </authorList>
    </citation>
    <scope>NUCLEOTIDE SEQUENCE [LARGE SCALE GENOMIC DNA]</scope>
    <source>
        <strain evidence="9 10">IWT30</strain>
    </source>
</reference>
<dbReference type="GO" id="GO:0008360">
    <property type="term" value="P:regulation of cell shape"/>
    <property type="evidence" value="ECO:0007669"/>
    <property type="project" value="UniProtKB-UniRule"/>
</dbReference>
<dbReference type="UniPathway" id="UPA00219"/>
<dbReference type="PROSITE" id="PS52029">
    <property type="entry name" value="LD_TPASE"/>
    <property type="match status" value="1"/>
</dbReference>
<organism evidence="9 10">
    <name type="scientific">Secundilactobacillus mixtipabuli</name>
    <dbReference type="NCBI Taxonomy" id="1435342"/>
    <lineage>
        <taxon>Bacteria</taxon>
        <taxon>Bacillati</taxon>
        <taxon>Bacillota</taxon>
        <taxon>Bacilli</taxon>
        <taxon>Lactobacillales</taxon>
        <taxon>Lactobacillaceae</taxon>
        <taxon>Secundilactobacillus</taxon>
    </lineage>
</organism>
<keyword evidence="7" id="KW-0812">Transmembrane</keyword>
<dbReference type="SUPFAM" id="SSF141523">
    <property type="entry name" value="L,D-transpeptidase catalytic domain-like"/>
    <property type="match status" value="1"/>
</dbReference>
<evidence type="ECO:0000256" key="1">
    <source>
        <dbReference type="ARBA" id="ARBA00004752"/>
    </source>
</evidence>
<dbReference type="AlphaFoldDB" id="A0A1Z5IF58"/>
<evidence type="ECO:0000256" key="5">
    <source>
        <dbReference type="ARBA" id="ARBA00023316"/>
    </source>
</evidence>
<evidence type="ECO:0000256" key="3">
    <source>
        <dbReference type="ARBA" id="ARBA00022960"/>
    </source>
</evidence>
<dbReference type="PANTHER" id="PTHR30582:SF33">
    <property type="entry name" value="EXPORTED PROTEIN"/>
    <property type="match status" value="1"/>
</dbReference>
<dbReference type="Gene3D" id="2.40.440.10">
    <property type="entry name" value="L,D-transpeptidase catalytic domain-like"/>
    <property type="match status" value="1"/>
</dbReference>
<dbReference type="Proteomes" id="UP000198374">
    <property type="component" value="Unassembled WGS sequence"/>
</dbReference>
<dbReference type="Gene3D" id="3.10.20.800">
    <property type="match status" value="1"/>
</dbReference>
<dbReference type="Pfam" id="PF12229">
    <property type="entry name" value="PG_binding_4"/>
    <property type="match status" value="1"/>
</dbReference>
<dbReference type="Pfam" id="PF03734">
    <property type="entry name" value="YkuD"/>
    <property type="match status" value="1"/>
</dbReference>
<comment type="caution">
    <text evidence="9">The sequence shown here is derived from an EMBL/GenBank/DDBJ whole genome shotgun (WGS) entry which is preliminary data.</text>
</comment>
<keyword evidence="4 6" id="KW-0573">Peptidoglycan synthesis</keyword>
<dbReference type="GO" id="GO:0071972">
    <property type="term" value="F:peptidoglycan L,D-transpeptidase activity"/>
    <property type="evidence" value="ECO:0007669"/>
    <property type="project" value="TreeGrafter"/>
</dbReference>
<dbReference type="InterPro" id="IPR022029">
    <property type="entry name" value="YoaR-like_PG-bd"/>
</dbReference>
<evidence type="ECO:0000256" key="7">
    <source>
        <dbReference type="SAM" id="Phobius"/>
    </source>
</evidence>
<keyword evidence="7" id="KW-1133">Transmembrane helix</keyword>
<accession>A0A1Z5IF58</accession>
<dbReference type="EMBL" id="BCMF01000016">
    <property type="protein sequence ID" value="GAX00316.1"/>
    <property type="molecule type" value="Genomic_DNA"/>
</dbReference>
<sequence>MTHRSRWVSAGLTVIIILGIGYGWRTAHYNSHFLSDTQIGGIQVGGQTAEQAAQTLKTKLANQSYTIEDHSKPLTRFTSREAGVKAYSSSQLKQMIAKQNSFSWPAHSVSASADDEQLSASAMNNSDLTALADQIVQKAAGTQRTATHNATLVYKDHRFMVQKPVYGTEVSVSSVKAALTKAIATHQSTINLSQAYVKPTVLANNKTLAHAKDQAEKLVKNRITYRITNHSVRVPSDTIGSWLTTSNGRISASNTKIKQYLTKLSYQYGTIHKTRHFKAHDGRMVKVPAGLYGWSIKVSAETPILSKAVLAGKPITRTPVIQGMGYHKDGSDLGSTYIEVSKPAQHMWVHKNGKIIISTPVVTGKPVSGTTPSGVWDVWSKQRNAVLRGKNDDGSNYASPVSYWMPIDNTGVGIHDSPWQPRYGGNWYLTHGSHGCVNTPPSVVGKVYAAVPLHTAVVIY</sequence>
<comment type="pathway">
    <text evidence="1 6">Cell wall biogenesis; peptidoglycan biosynthesis.</text>
</comment>
<evidence type="ECO:0000259" key="8">
    <source>
        <dbReference type="PROSITE" id="PS52029"/>
    </source>
</evidence>
<keyword evidence="7" id="KW-0472">Membrane</keyword>
<protein>
    <recommendedName>
        <fullName evidence="8">L,D-TPase catalytic domain-containing protein</fullName>
    </recommendedName>
</protein>
<dbReference type="GO" id="GO:0018104">
    <property type="term" value="P:peptidoglycan-protein cross-linking"/>
    <property type="evidence" value="ECO:0007669"/>
    <property type="project" value="TreeGrafter"/>
</dbReference>
<evidence type="ECO:0000256" key="4">
    <source>
        <dbReference type="ARBA" id="ARBA00022984"/>
    </source>
</evidence>
<keyword evidence="2" id="KW-0808">Transferase</keyword>